<dbReference type="Pfam" id="PF03576">
    <property type="entry name" value="Peptidase_S58"/>
    <property type="match status" value="1"/>
</dbReference>
<dbReference type="GO" id="GO:0004177">
    <property type="term" value="F:aminopeptidase activity"/>
    <property type="evidence" value="ECO:0007669"/>
    <property type="project" value="UniProtKB-KW"/>
</dbReference>
<dbReference type="EMBL" id="SNZR01000011">
    <property type="protein sequence ID" value="TDR94348.1"/>
    <property type="molecule type" value="Genomic_DNA"/>
</dbReference>
<protein>
    <submittedName>
        <fullName evidence="2">L-aminopeptidase/D-esterase-like protein</fullName>
    </submittedName>
</protein>
<evidence type="ECO:0000313" key="2">
    <source>
        <dbReference type="EMBL" id="TDR94348.1"/>
    </source>
</evidence>
<keyword evidence="3" id="KW-1185">Reference proteome</keyword>
<dbReference type="Proteomes" id="UP000295122">
    <property type="component" value="Unassembled WGS sequence"/>
</dbReference>
<reference evidence="2 3" key="1">
    <citation type="submission" date="2019-03" db="EMBL/GenBank/DDBJ databases">
        <title>Genomic Encyclopedia of Type Strains, Phase IV (KMG-IV): sequencing the most valuable type-strain genomes for metagenomic binning, comparative biology and taxonomic classification.</title>
        <authorList>
            <person name="Goeker M."/>
        </authorList>
    </citation>
    <scope>NUCLEOTIDE SEQUENCE [LARGE SCALE GENOMIC DNA]</scope>
    <source>
        <strain evidence="2 3">DSM 25903</strain>
    </source>
</reference>
<sequence>MNLLIDIGGLTVGQAQDEHLASGVTVVVFDEPAIAGVAVLGGAPAGRDQECLLPDRTVERVDALVLSGGSSFGLDATTGVQAWLRERGRGIAVGNVRVPIVPTAILFDLVNGGDKDWGQYPPYRELGYAACQAAGTRFDLGTAGAGYGATTVDLKGGLGSASIRTTAGHTVAAVVAVNAIGSAMIGNGPHFWAAPYEIGGEFGGLGWPAQPTDVYPLAWKGQGVTATTIGIVATDAVLTKAQATRLAAVAGTGLGKALRLSHASMDGDTIFAAATGQKPLRPGLDDFIELAARASDCVARALARGVYEATALPFPGSLPSWRDRHDK</sequence>
<accession>A0A4R7C7H1</accession>
<dbReference type="InterPro" id="IPR005321">
    <property type="entry name" value="Peptidase_S58_DmpA"/>
</dbReference>
<organism evidence="2 3">
    <name type="scientific">Enterovirga rhinocerotis</name>
    <dbReference type="NCBI Taxonomy" id="1339210"/>
    <lineage>
        <taxon>Bacteria</taxon>
        <taxon>Pseudomonadati</taxon>
        <taxon>Pseudomonadota</taxon>
        <taxon>Alphaproteobacteria</taxon>
        <taxon>Hyphomicrobiales</taxon>
        <taxon>Methylobacteriaceae</taxon>
        <taxon>Enterovirga</taxon>
    </lineage>
</organism>
<dbReference type="PANTHER" id="PTHR36512">
    <property type="entry name" value="D-AMINOPEPTIDASE"/>
    <property type="match status" value="1"/>
</dbReference>
<dbReference type="AlphaFoldDB" id="A0A4R7C7H1"/>
<dbReference type="Gene3D" id="3.60.70.12">
    <property type="entry name" value="L-amino peptidase D-ALA esterase/amidase"/>
    <property type="match status" value="1"/>
</dbReference>
<dbReference type="PANTHER" id="PTHR36512:SF3">
    <property type="entry name" value="BLR5678 PROTEIN"/>
    <property type="match status" value="1"/>
</dbReference>
<evidence type="ECO:0000256" key="1">
    <source>
        <dbReference type="ARBA" id="ARBA00007068"/>
    </source>
</evidence>
<comment type="similarity">
    <text evidence="1">Belongs to the peptidase S58 family.</text>
</comment>
<gene>
    <name evidence="2" type="ORF">EV668_1633</name>
</gene>
<keyword evidence="2" id="KW-0031">Aminopeptidase</keyword>
<dbReference type="CDD" id="cd02252">
    <property type="entry name" value="nylC_like"/>
    <property type="match status" value="1"/>
</dbReference>
<name>A0A4R7C7H1_9HYPH</name>
<dbReference type="SUPFAM" id="SSF56266">
    <property type="entry name" value="DmpA/ArgJ-like"/>
    <property type="match status" value="1"/>
</dbReference>
<comment type="caution">
    <text evidence="2">The sequence shown here is derived from an EMBL/GenBank/DDBJ whole genome shotgun (WGS) entry which is preliminary data.</text>
</comment>
<evidence type="ECO:0000313" key="3">
    <source>
        <dbReference type="Proteomes" id="UP000295122"/>
    </source>
</evidence>
<keyword evidence="2" id="KW-0645">Protease</keyword>
<proteinExistence type="inferred from homology"/>
<dbReference type="RefSeq" id="WP_245512928.1">
    <property type="nucleotide sequence ID" value="NZ_SNZR01000011.1"/>
</dbReference>
<dbReference type="InterPro" id="IPR016117">
    <property type="entry name" value="ArgJ-like_dom_sf"/>
</dbReference>
<keyword evidence="2" id="KW-0378">Hydrolase</keyword>